<gene>
    <name evidence="1" type="ORF">PVK06_027236</name>
</gene>
<comment type="caution">
    <text evidence="1">The sequence shown here is derived from an EMBL/GenBank/DDBJ whole genome shotgun (WGS) entry which is preliminary data.</text>
</comment>
<evidence type="ECO:0000313" key="2">
    <source>
        <dbReference type="Proteomes" id="UP001358586"/>
    </source>
</evidence>
<organism evidence="1 2">
    <name type="scientific">Gossypium arboreum</name>
    <name type="common">Tree cotton</name>
    <name type="synonym">Gossypium nanking</name>
    <dbReference type="NCBI Taxonomy" id="29729"/>
    <lineage>
        <taxon>Eukaryota</taxon>
        <taxon>Viridiplantae</taxon>
        <taxon>Streptophyta</taxon>
        <taxon>Embryophyta</taxon>
        <taxon>Tracheophyta</taxon>
        <taxon>Spermatophyta</taxon>
        <taxon>Magnoliopsida</taxon>
        <taxon>eudicotyledons</taxon>
        <taxon>Gunneridae</taxon>
        <taxon>Pentapetalae</taxon>
        <taxon>rosids</taxon>
        <taxon>malvids</taxon>
        <taxon>Malvales</taxon>
        <taxon>Malvaceae</taxon>
        <taxon>Malvoideae</taxon>
        <taxon>Gossypium</taxon>
    </lineage>
</organism>
<name>A0ABR0P2B1_GOSAR</name>
<dbReference type="EMBL" id="JARKNE010000008">
    <property type="protein sequence ID" value="KAK5811857.1"/>
    <property type="molecule type" value="Genomic_DNA"/>
</dbReference>
<dbReference type="Proteomes" id="UP001358586">
    <property type="component" value="Chromosome 8"/>
</dbReference>
<proteinExistence type="predicted"/>
<accession>A0ABR0P2B1</accession>
<sequence length="228" mass="26452">MGYRRTDDLLLLTRANDDTSNTVVEDDNKVTDEEGDASVEERATDTNEWEKSELEPIWQRSLDGSEVALFFKPDSGTAVISWSLRKEYSTGYFRLFSNAKRHFNTASLWSKLMTPGYTEGYKLVQHRFHQMLNNLSTINAYGVAYVSNIPFEQWMKSYKKGLRYEHMTSNLAERINFIQMGTCHFSVTSVVNKTYFRLATLFLKRESMYARQIVGSGTFYVDVMKEIQ</sequence>
<reference evidence="1 2" key="1">
    <citation type="submission" date="2023-03" db="EMBL/GenBank/DDBJ databases">
        <title>WGS of Gossypium arboreum.</title>
        <authorList>
            <person name="Yu D."/>
        </authorList>
    </citation>
    <scope>NUCLEOTIDE SEQUENCE [LARGE SCALE GENOMIC DNA]</scope>
    <source>
        <tissue evidence="1">Leaf</tissue>
    </source>
</reference>
<protein>
    <submittedName>
        <fullName evidence="1">Uncharacterized protein</fullName>
    </submittedName>
</protein>
<evidence type="ECO:0000313" key="1">
    <source>
        <dbReference type="EMBL" id="KAK5811857.1"/>
    </source>
</evidence>
<keyword evidence="2" id="KW-1185">Reference proteome</keyword>